<dbReference type="Proteomes" id="UP000823674">
    <property type="component" value="Chromosome A07"/>
</dbReference>
<keyword evidence="2" id="KW-1185">Reference proteome</keyword>
<evidence type="ECO:0000313" key="1">
    <source>
        <dbReference type="EMBL" id="KAG5379806.1"/>
    </source>
</evidence>
<protein>
    <submittedName>
        <fullName evidence="1">Uncharacterized protein</fullName>
    </submittedName>
</protein>
<name>A0ABQ7L3G1_BRACM</name>
<organism evidence="1 2">
    <name type="scientific">Brassica rapa subsp. trilocularis</name>
    <dbReference type="NCBI Taxonomy" id="1813537"/>
    <lineage>
        <taxon>Eukaryota</taxon>
        <taxon>Viridiplantae</taxon>
        <taxon>Streptophyta</taxon>
        <taxon>Embryophyta</taxon>
        <taxon>Tracheophyta</taxon>
        <taxon>Spermatophyta</taxon>
        <taxon>Magnoliopsida</taxon>
        <taxon>eudicotyledons</taxon>
        <taxon>Gunneridae</taxon>
        <taxon>Pentapetalae</taxon>
        <taxon>rosids</taxon>
        <taxon>malvids</taxon>
        <taxon>Brassicales</taxon>
        <taxon>Brassicaceae</taxon>
        <taxon>Brassiceae</taxon>
        <taxon>Brassica</taxon>
    </lineage>
</organism>
<comment type="caution">
    <text evidence="1">The sequence shown here is derived from an EMBL/GenBank/DDBJ whole genome shotgun (WGS) entry which is preliminary data.</text>
</comment>
<proteinExistence type="predicted"/>
<reference evidence="1 2" key="1">
    <citation type="submission" date="2021-03" db="EMBL/GenBank/DDBJ databases">
        <authorList>
            <person name="King G.J."/>
            <person name="Bancroft I."/>
            <person name="Baten A."/>
            <person name="Bloomfield J."/>
            <person name="Borpatragohain P."/>
            <person name="He Z."/>
            <person name="Irish N."/>
            <person name="Irwin J."/>
            <person name="Liu K."/>
            <person name="Mauleon R.P."/>
            <person name="Moore J."/>
            <person name="Morris R."/>
            <person name="Ostergaard L."/>
            <person name="Wang B."/>
            <person name="Wells R."/>
        </authorList>
    </citation>
    <scope>NUCLEOTIDE SEQUENCE [LARGE SCALE GENOMIC DNA]</scope>
    <source>
        <strain evidence="1">R-o-18</strain>
        <tissue evidence="1">Leaf</tissue>
    </source>
</reference>
<accession>A0ABQ7L3G1</accession>
<sequence>MLSSLPRHSESKAKSSNLRFGILLVKRGAITFGLRVQVDFEICDRSMTPFSLSNLVICKTIFICKSEYEKLLAFKGRDKLFLWTRTSWTLA</sequence>
<dbReference type="EMBL" id="JADBGQ010000009">
    <property type="protein sequence ID" value="KAG5379806.1"/>
    <property type="molecule type" value="Genomic_DNA"/>
</dbReference>
<gene>
    <name evidence="1" type="primary">A07p031160.1_BraROA</name>
    <name evidence="1" type="ORF">IGI04_027648</name>
</gene>
<evidence type="ECO:0000313" key="2">
    <source>
        <dbReference type="Proteomes" id="UP000823674"/>
    </source>
</evidence>